<proteinExistence type="predicted"/>
<protein>
    <submittedName>
        <fullName evidence="4">Uncharacterized protein isoform X1</fullName>
    </submittedName>
</protein>
<feature type="compositionally biased region" description="Low complexity" evidence="1">
    <location>
        <begin position="207"/>
        <end position="218"/>
    </location>
</feature>
<feature type="compositionally biased region" description="Basic and acidic residues" evidence="1">
    <location>
        <begin position="1"/>
        <end position="10"/>
    </location>
</feature>
<evidence type="ECO:0000313" key="3">
    <source>
        <dbReference type="Proteomes" id="UP001652660"/>
    </source>
</evidence>
<feature type="compositionally biased region" description="Low complexity" evidence="1">
    <location>
        <begin position="11"/>
        <end position="24"/>
    </location>
</feature>
<accession>A0ABM4UDA0</accession>
<gene>
    <name evidence="4" type="primary">LOC113743477</name>
</gene>
<feature type="region of interest" description="Disordered" evidence="1">
    <location>
        <begin position="237"/>
        <end position="274"/>
    </location>
</feature>
<sequence length="366" mass="41555">MTAAKKKIDSHSSPTSCTSFESSSSSIASNNYQLCMENYNQHQMNEKLQWTSTMDFNFITTYVEWKQTKKWDNHKTNDQNYDMLATCLREQFEMQVTGGQCQSRMYRFRKKWNVFANFRGLSSKAETGIGWDEENNCFTASDEHWAQMEAVNKEYKDFKLAGSCFLYDLYTPTTLGKTATGSYAQSAKQPVPEGEHRRPVVGKPQNSKGKAAASSSAASGYQQYPWEGEDVYYVPPVPGAASGKRPASSLGTPGDREGSRGAKSTRSSSDRERLDDAISKISRVTTASLEFNQSRYEEEAEYSVPVVQDMVKNMQLPKSVKLKATMYFAERRNAGQRCAFVRFDDAKRYDYIELIMEELRYGKPPQ</sequence>
<evidence type="ECO:0000259" key="2">
    <source>
        <dbReference type="Pfam" id="PF12776"/>
    </source>
</evidence>
<dbReference type="Proteomes" id="UP001652660">
    <property type="component" value="Chromosome 5e"/>
</dbReference>
<feature type="domain" description="Myb/SANT-like" evidence="2">
    <location>
        <begin position="49"/>
        <end position="147"/>
    </location>
</feature>
<dbReference type="PANTHER" id="PTHR46929">
    <property type="entry name" value="EXPRESSED PROTEIN"/>
    <property type="match status" value="1"/>
</dbReference>
<feature type="region of interest" description="Disordered" evidence="1">
    <location>
        <begin position="1"/>
        <end position="24"/>
    </location>
</feature>
<dbReference type="Pfam" id="PF12776">
    <property type="entry name" value="Myb_DNA-bind_3"/>
    <property type="match status" value="1"/>
</dbReference>
<evidence type="ECO:0000313" key="4">
    <source>
        <dbReference type="RefSeq" id="XP_071905247.1"/>
    </source>
</evidence>
<evidence type="ECO:0000256" key="1">
    <source>
        <dbReference type="SAM" id="MobiDB-lite"/>
    </source>
</evidence>
<reference evidence="4" key="1">
    <citation type="submission" date="2025-08" db="UniProtKB">
        <authorList>
            <consortium name="RefSeq"/>
        </authorList>
    </citation>
    <scope>IDENTIFICATION</scope>
    <source>
        <tissue evidence="4">Leaves</tissue>
    </source>
</reference>
<dbReference type="GeneID" id="113743477"/>
<dbReference type="InterPro" id="IPR024752">
    <property type="entry name" value="Myb/SANT-like_dom"/>
</dbReference>
<keyword evidence="3" id="KW-1185">Reference proteome</keyword>
<feature type="region of interest" description="Disordered" evidence="1">
    <location>
        <begin position="181"/>
        <end position="218"/>
    </location>
</feature>
<name>A0ABM4UDA0_COFAR</name>
<dbReference type="RefSeq" id="XP_071905247.1">
    <property type="nucleotide sequence ID" value="XM_072049146.1"/>
</dbReference>
<dbReference type="PANTHER" id="PTHR46929:SF3">
    <property type="entry name" value="MYB_SANT-LIKE DOMAIN-CONTAINING PROTEIN"/>
    <property type="match status" value="1"/>
</dbReference>
<organism evidence="3 4">
    <name type="scientific">Coffea arabica</name>
    <name type="common">Arabian coffee</name>
    <dbReference type="NCBI Taxonomy" id="13443"/>
    <lineage>
        <taxon>Eukaryota</taxon>
        <taxon>Viridiplantae</taxon>
        <taxon>Streptophyta</taxon>
        <taxon>Embryophyta</taxon>
        <taxon>Tracheophyta</taxon>
        <taxon>Spermatophyta</taxon>
        <taxon>Magnoliopsida</taxon>
        <taxon>eudicotyledons</taxon>
        <taxon>Gunneridae</taxon>
        <taxon>Pentapetalae</taxon>
        <taxon>asterids</taxon>
        <taxon>lamiids</taxon>
        <taxon>Gentianales</taxon>
        <taxon>Rubiaceae</taxon>
        <taxon>Ixoroideae</taxon>
        <taxon>Gardenieae complex</taxon>
        <taxon>Bertiereae - Coffeeae clade</taxon>
        <taxon>Coffeeae</taxon>
        <taxon>Coffea</taxon>
    </lineage>
</organism>